<dbReference type="AlphaFoldDB" id="A0AAD5SX46"/>
<proteinExistence type="predicted"/>
<reference evidence="1" key="1">
    <citation type="submission" date="2020-05" db="EMBL/GenBank/DDBJ databases">
        <title>Phylogenomic resolution of chytrid fungi.</title>
        <authorList>
            <person name="Stajich J.E."/>
            <person name="Amses K."/>
            <person name="Simmons R."/>
            <person name="Seto K."/>
            <person name="Myers J."/>
            <person name="Bonds A."/>
            <person name="Quandt C.A."/>
            <person name="Barry K."/>
            <person name="Liu P."/>
            <person name="Grigoriev I."/>
            <person name="Longcore J.E."/>
            <person name="James T.Y."/>
        </authorList>
    </citation>
    <scope>NUCLEOTIDE SEQUENCE</scope>
    <source>
        <strain evidence="1">JEL0513</strain>
    </source>
</reference>
<accession>A0AAD5SX46</accession>
<comment type="caution">
    <text evidence="1">The sequence shown here is derived from an EMBL/GenBank/DDBJ whole genome shotgun (WGS) entry which is preliminary data.</text>
</comment>
<dbReference type="EMBL" id="JADGJH010001309">
    <property type="protein sequence ID" value="KAJ3115183.1"/>
    <property type="molecule type" value="Genomic_DNA"/>
</dbReference>
<gene>
    <name evidence="1" type="ORF">HK100_001429</name>
</gene>
<dbReference type="Proteomes" id="UP001211907">
    <property type="component" value="Unassembled WGS sequence"/>
</dbReference>
<evidence type="ECO:0000313" key="1">
    <source>
        <dbReference type="EMBL" id="KAJ3115183.1"/>
    </source>
</evidence>
<sequence length="294" mass="32010">MNGRVIQSNSNDTNNSMNAKKATVIRTSQILVRLPANKASGSWQPHVFRVEIPQQQHAQAPLARLLASEHHIVPSSSPDNKIASKHMRIRSFVSVPVGADRLRNTKRKTGNSSNTVANNAGFRAVQRQRTADKVLLSPASSSFWDSGDLVFAAATPPVTPLGLKTDTQNVSFANSISFFGTTTAITKTTSTNEPTTKTAKPLNVYFSRTPTPELQVPSPSDTLAFFSTSPFASNVLHDDAYLALQDLLFAHEDNNAAFNNNHGSCFNPNIGHLVDGWQKTVSMLLEHQRFCAGI</sequence>
<name>A0AAD5SX46_9FUNG</name>
<keyword evidence="2" id="KW-1185">Reference proteome</keyword>
<evidence type="ECO:0000313" key="2">
    <source>
        <dbReference type="Proteomes" id="UP001211907"/>
    </source>
</evidence>
<protein>
    <submittedName>
        <fullName evidence="1">Uncharacterized protein</fullName>
    </submittedName>
</protein>
<organism evidence="1 2">
    <name type="scientific">Physocladia obscura</name>
    <dbReference type="NCBI Taxonomy" id="109957"/>
    <lineage>
        <taxon>Eukaryota</taxon>
        <taxon>Fungi</taxon>
        <taxon>Fungi incertae sedis</taxon>
        <taxon>Chytridiomycota</taxon>
        <taxon>Chytridiomycota incertae sedis</taxon>
        <taxon>Chytridiomycetes</taxon>
        <taxon>Chytridiales</taxon>
        <taxon>Chytriomycetaceae</taxon>
        <taxon>Physocladia</taxon>
    </lineage>
</organism>